<dbReference type="Gene3D" id="3.90.79.10">
    <property type="entry name" value="Nucleoside Triphosphate Pyrophosphohydrolase"/>
    <property type="match status" value="1"/>
</dbReference>
<dbReference type="InterPro" id="IPR000086">
    <property type="entry name" value="NUDIX_hydrolase_dom"/>
</dbReference>
<comment type="caution">
    <text evidence="2">The sequence shown here is derived from an EMBL/GenBank/DDBJ whole genome shotgun (WGS) entry which is preliminary data.</text>
</comment>
<dbReference type="InterPro" id="IPR015797">
    <property type="entry name" value="NUDIX_hydrolase-like_dom_sf"/>
</dbReference>
<evidence type="ECO:0000313" key="2">
    <source>
        <dbReference type="EMBL" id="MXQ53193.1"/>
    </source>
</evidence>
<keyword evidence="3" id="KW-1185">Reference proteome</keyword>
<reference evidence="2 3" key="1">
    <citation type="submission" date="2019-12" db="EMBL/GenBank/DDBJ databases">
        <title>Whole-genome analyses of novel actinobacteria.</title>
        <authorList>
            <person name="Sahin N."/>
            <person name="Saygin H."/>
        </authorList>
    </citation>
    <scope>NUCLEOTIDE SEQUENCE [LARGE SCALE GENOMIC DNA]</scope>
    <source>
        <strain evidence="2 3">KC615</strain>
    </source>
</reference>
<feature type="domain" description="Nudix hydrolase" evidence="1">
    <location>
        <begin position="27"/>
        <end position="179"/>
    </location>
</feature>
<proteinExistence type="predicted"/>
<name>A0A6I4VQ45_9BACL</name>
<dbReference type="SUPFAM" id="SSF55811">
    <property type="entry name" value="Nudix"/>
    <property type="match status" value="1"/>
</dbReference>
<evidence type="ECO:0000259" key="1">
    <source>
        <dbReference type="PROSITE" id="PS51462"/>
    </source>
</evidence>
<dbReference type="RefSeq" id="WP_160800555.1">
    <property type="nucleotide sequence ID" value="NZ_WUUL01000003.1"/>
</dbReference>
<dbReference type="AlphaFoldDB" id="A0A6I4VQ45"/>
<evidence type="ECO:0000313" key="3">
    <source>
        <dbReference type="Proteomes" id="UP000430692"/>
    </source>
</evidence>
<dbReference type="EMBL" id="WUUL01000003">
    <property type="protein sequence ID" value="MXQ53193.1"/>
    <property type="molecule type" value="Genomic_DNA"/>
</dbReference>
<sequence length="188" mass="21464">MKIAEFLRTISEFLRKIMAEFESDIIRAHIVVSIYLFTADGKLVVLKRSPKDLGQYLFEVPGGGFDKEKDRDLIDAVRRELLEETGLVDDITIFDRLGPFEKQPIMQRFLFFFQRPAVRLVFRFAGLINRKSEEVKKMIVISDDHEDFAVVGLTAGKQDGISFSDLPPEKQSIAHSAYAVVFGSHPMH</sequence>
<organism evidence="2 3">
    <name type="scientific">Shimazuella alba</name>
    <dbReference type="NCBI Taxonomy" id="2690964"/>
    <lineage>
        <taxon>Bacteria</taxon>
        <taxon>Bacillati</taxon>
        <taxon>Bacillota</taxon>
        <taxon>Bacilli</taxon>
        <taxon>Bacillales</taxon>
        <taxon>Thermoactinomycetaceae</taxon>
        <taxon>Shimazuella</taxon>
    </lineage>
</organism>
<dbReference type="Proteomes" id="UP000430692">
    <property type="component" value="Unassembled WGS sequence"/>
</dbReference>
<accession>A0A6I4VQ45</accession>
<dbReference type="PROSITE" id="PS51462">
    <property type="entry name" value="NUDIX"/>
    <property type="match status" value="1"/>
</dbReference>
<protein>
    <submittedName>
        <fullName evidence="2">NUDIX domain-containing protein</fullName>
    </submittedName>
</protein>
<dbReference type="Pfam" id="PF00293">
    <property type="entry name" value="NUDIX"/>
    <property type="match status" value="1"/>
</dbReference>
<dbReference type="CDD" id="cd02883">
    <property type="entry name" value="NUDIX_Hydrolase"/>
    <property type="match status" value="1"/>
</dbReference>
<gene>
    <name evidence="2" type="ORF">GSM42_05485</name>
</gene>